<evidence type="ECO:0000256" key="4">
    <source>
        <dbReference type="ARBA" id="ARBA00023163"/>
    </source>
</evidence>
<dbReference type="GO" id="GO:0003700">
    <property type="term" value="F:DNA-binding transcription factor activity"/>
    <property type="evidence" value="ECO:0007669"/>
    <property type="project" value="InterPro"/>
</dbReference>
<evidence type="ECO:0000313" key="6">
    <source>
        <dbReference type="EMBL" id="MDI7923135.1"/>
    </source>
</evidence>
<dbReference type="PRINTS" id="PR00039">
    <property type="entry name" value="HTHLYSR"/>
</dbReference>
<keyword evidence="4" id="KW-0804">Transcription</keyword>
<sequence>MKLPPLASLRAFEAAARRGGFLHAASELGMSAAAVSQHVRSLETWLGLALFERRARGVELTQAGREFGAACTQGLGQIALAAERLTARGRQKVVSLACQPSIVSHWLAPRLPRFRAAHPDIQVSIVYPLGAKTPEEAGVDLLIRHGTRPDRPAQPILSAATRPTCSPAYLERSGPIRSPADLLRAELLHDETEAAWPAWFALQGIAAPAHAGPIFADFNLLVSSAIAGLGVGLCPTALIEDELRRGSLVTLFDPAADTDKYYWLLESQRSTEAAALMRTWLITEAAAQAAPGEF</sequence>
<evidence type="ECO:0000256" key="3">
    <source>
        <dbReference type="ARBA" id="ARBA00023125"/>
    </source>
</evidence>
<dbReference type="AlphaFoldDB" id="A0AAE3QGK6"/>
<keyword evidence="3" id="KW-0238">DNA-binding</keyword>
<keyword evidence="7" id="KW-1185">Reference proteome</keyword>
<dbReference type="GO" id="GO:0006351">
    <property type="term" value="P:DNA-templated transcription"/>
    <property type="evidence" value="ECO:0007669"/>
    <property type="project" value="TreeGrafter"/>
</dbReference>
<organism evidence="6 7">
    <name type="scientific">Ferirhizobium litorale</name>
    <dbReference type="NCBI Taxonomy" id="2927786"/>
    <lineage>
        <taxon>Bacteria</taxon>
        <taxon>Pseudomonadati</taxon>
        <taxon>Pseudomonadota</taxon>
        <taxon>Alphaproteobacteria</taxon>
        <taxon>Hyphomicrobiales</taxon>
        <taxon>Rhizobiaceae</taxon>
        <taxon>Ferirhizobium</taxon>
    </lineage>
</organism>
<dbReference type="InterPro" id="IPR000847">
    <property type="entry name" value="LysR_HTH_N"/>
</dbReference>
<dbReference type="Pfam" id="PF03466">
    <property type="entry name" value="LysR_substrate"/>
    <property type="match status" value="1"/>
</dbReference>
<dbReference type="EMBL" id="JALDYZ010000007">
    <property type="protein sequence ID" value="MDI7923135.1"/>
    <property type="molecule type" value="Genomic_DNA"/>
</dbReference>
<dbReference type="SUPFAM" id="SSF46785">
    <property type="entry name" value="Winged helix' DNA-binding domain"/>
    <property type="match status" value="1"/>
</dbReference>
<dbReference type="InterPro" id="IPR036390">
    <property type="entry name" value="WH_DNA-bd_sf"/>
</dbReference>
<dbReference type="PROSITE" id="PS50931">
    <property type="entry name" value="HTH_LYSR"/>
    <property type="match status" value="1"/>
</dbReference>
<gene>
    <name evidence="6" type="ORF">MRS75_13705</name>
</gene>
<comment type="caution">
    <text evidence="6">The sequence shown here is derived from an EMBL/GenBank/DDBJ whole genome shotgun (WGS) entry which is preliminary data.</text>
</comment>
<dbReference type="Proteomes" id="UP001161580">
    <property type="component" value="Unassembled WGS sequence"/>
</dbReference>
<dbReference type="SUPFAM" id="SSF53850">
    <property type="entry name" value="Periplasmic binding protein-like II"/>
    <property type="match status" value="1"/>
</dbReference>
<dbReference type="Gene3D" id="3.40.190.10">
    <property type="entry name" value="Periplasmic binding protein-like II"/>
    <property type="match status" value="2"/>
</dbReference>
<dbReference type="RefSeq" id="WP_311789186.1">
    <property type="nucleotide sequence ID" value="NZ_JALDYY010000025.1"/>
</dbReference>
<feature type="domain" description="HTH lysR-type" evidence="5">
    <location>
        <begin position="4"/>
        <end position="61"/>
    </location>
</feature>
<dbReference type="InterPro" id="IPR005119">
    <property type="entry name" value="LysR_subst-bd"/>
</dbReference>
<dbReference type="InterPro" id="IPR058163">
    <property type="entry name" value="LysR-type_TF_proteobact-type"/>
</dbReference>
<evidence type="ECO:0000256" key="1">
    <source>
        <dbReference type="ARBA" id="ARBA00009437"/>
    </source>
</evidence>
<evidence type="ECO:0000259" key="5">
    <source>
        <dbReference type="PROSITE" id="PS50931"/>
    </source>
</evidence>
<evidence type="ECO:0000313" key="7">
    <source>
        <dbReference type="Proteomes" id="UP001161580"/>
    </source>
</evidence>
<name>A0AAE3QGK6_9HYPH</name>
<dbReference type="Pfam" id="PF00126">
    <property type="entry name" value="HTH_1"/>
    <property type="match status" value="1"/>
</dbReference>
<comment type="similarity">
    <text evidence="1">Belongs to the LysR transcriptional regulatory family.</text>
</comment>
<dbReference type="GO" id="GO:0043565">
    <property type="term" value="F:sequence-specific DNA binding"/>
    <property type="evidence" value="ECO:0007669"/>
    <property type="project" value="TreeGrafter"/>
</dbReference>
<protein>
    <submittedName>
        <fullName evidence="6">LysR substrate-binding domain-containing protein</fullName>
    </submittedName>
</protein>
<dbReference type="PANTHER" id="PTHR30537">
    <property type="entry name" value="HTH-TYPE TRANSCRIPTIONAL REGULATOR"/>
    <property type="match status" value="1"/>
</dbReference>
<dbReference type="InterPro" id="IPR036388">
    <property type="entry name" value="WH-like_DNA-bd_sf"/>
</dbReference>
<proteinExistence type="inferred from homology"/>
<dbReference type="PANTHER" id="PTHR30537:SF79">
    <property type="entry name" value="TRANSCRIPTIONAL REGULATOR-RELATED"/>
    <property type="match status" value="1"/>
</dbReference>
<dbReference type="Gene3D" id="1.10.10.10">
    <property type="entry name" value="Winged helix-like DNA-binding domain superfamily/Winged helix DNA-binding domain"/>
    <property type="match status" value="1"/>
</dbReference>
<reference evidence="6" key="1">
    <citation type="submission" date="2022-03" db="EMBL/GenBank/DDBJ databases">
        <title>Fererhizobium litorale gen. nov., sp. nov., isolated from sandy sediments of the Sea of Japan seashore.</title>
        <authorList>
            <person name="Romanenko L."/>
            <person name="Kurilenko V."/>
            <person name="Otstavnykh N."/>
            <person name="Svetashev V."/>
            <person name="Tekutyeva L."/>
            <person name="Isaeva M."/>
            <person name="Mikhailov V."/>
        </authorList>
    </citation>
    <scope>NUCLEOTIDE SEQUENCE</scope>
    <source>
        <strain evidence="6">KMM 9576</strain>
    </source>
</reference>
<dbReference type="CDD" id="cd08432">
    <property type="entry name" value="PBP2_GcdR_TrpI_HvrB_AmpR_like"/>
    <property type="match status" value="1"/>
</dbReference>
<accession>A0AAE3QGK6</accession>
<evidence type="ECO:0000256" key="2">
    <source>
        <dbReference type="ARBA" id="ARBA00023015"/>
    </source>
</evidence>
<keyword evidence="2" id="KW-0805">Transcription regulation</keyword>